<name>A0AA38XUE9_9EURO</name>
<dbReference type="GO" id="GO:0004497">
    <property type="term" value="F:monooxygenase activity"/>
    <property type="evidence" value="ECO:0007669"/>
    <property type="project" value="InterPro"/>
</dbReference>
<comment type="caution">
    <text evidence="5">The sequence shown here is derived from an EMBL/GenBank/DDBJ whole genome shotgun (WGS) entry which is preliminary data.</text>
</comment>
<dbReference type="Pfam" id="PF00067">
    <property type="entry name" value="p450"/>
    <property type="match status" value="1"/>
</dbReference>
<dbReference type="GO" id="GO:0020037">
    <property type="term" value="F:heme binding"/>
    <property type="evidence" value="ECO:0007669"/>
    <property type="project" value="InterPro"/>
</dbReference>
<protein>
    <recommendedName>
        <fullName evidence="7">Cytochrome P450</fullName>
    </recommendedName>
</protein>
<accession>A0AA38XUE9</accession>
<evidence type="ECO:0000313" key="5">
    <source>
        <dbReference type="EMBL" id="KAJ9622956.1"/>
    </source>
</evidence>
<dbReference type="Proteomes" id="UP001172681">
    <property type="component" value="Unassembled WGS sequence"/>
</dbReference>
<dbReference type="Gene3D" id="1.10.630.10">
    <property type="entry name" value="Cytochrome P450"/>
    <property type="match status" value="1"/>
</dbReference>
<dbReference type="InterPro" id="IPR001128">
    <property type="entry name" value="Cyt_P450"/>
</dbReference>
<keyword evidence="2" id="KW-0479">Metal-binding</keyword>
<evidence type="ECO:0000256" key="4">
    <source>
        <dbReference type="ARBA" id="ARBA00023004"/>
    </source>
</evidence>
<dbReference type="GO" id="GO:0005506">
    <property type="term" value="F:iron ion binding"/>
    <property type="evidence" value="ECO:0007669"/>
    <property type="project" value="InterPro"/>
</dbReference>
<dbReference type="PANTHER" id="PTHR46300">
    <property type="entry name" value="P450, PUTATIVE (EUROFUNG)-RELATED-RELATED"/>
    <property type="match status" value="1"/>
</dbReference>
<organism evidence="5 6">
    <name type="scientific">Knufia peltigerae</name>
    <dbReference type="NCBI Taxonomy" id="1002370"/>
    <lineage>
        <taxon>Eukaryota</taxon>
        <taxon>Fungi</taxon>
        <taxon>Dikarya</taxon>
        <taxon>Ascomycota</taxon>
        <taxon>Pezizomycotina</taxon>
        <taxon>Eurotiomycetes</taxon>
        <taxon>Chaetothyriomycetidae</taxon>
        <taxon>Chaetothyriales</taxon>
        <taxon>Trichomeriaceae</taxon>
        <taxon>Knufia</taxon>
    </lineage>
</organism>
<dbReference type="SUPFAM" id="SSF48264">
    <property type="entry name" value="Cytochrome P450"/>
    <property type="match status" value="1"/>
</dbReference>
<dbReference type="InterPro" id="IPR036249">
    <property type="entry name" value="Thioredoxin-like_sf"/>
</dbReference>
<evidence type="ECO:0000313" key="6">
    <source>
        <dbReference type="Proteomes" id="UP001172681"/>
    </source>
</evidence>
<dbReference type="SUPFAM" id="SSF52833">
    <property type="entry name" value="Thioredoxin-like"/>
    <property type="match status" value="1"/>
</dbReference>
<evidence type="ECO:0000256" key="1">
    <source>
        <dbReference type="ARBA" id="ARBA00010617"/>
    </source>
</evidence>
<dbReference type="EMBL" id="JAPDRN010000103">
    <property type="protein sequence ID" value="KAJ9622956.1"/>
    <property type="molecule type" value="Genomic_DNA"/>
</dbReference>
<evidence type="ECO:0000256" key="3">
    <source>
        <dbReference type="ARBA" id="ARBA00023002"/>
    </source>
</evidence>
<dbReference type="GO" id="GO:0016705">
    <property type="term" value="F:oxidoreductase activity, acting on paired donors, with incorporation or reduction of molecular oxygen"/>
    <property type="evidence" value="ECO:0007669"/>
    <property type="project" value="InterPro"/>
</dbReference>
<keyword evidence="6" id="KW-1185">Reference proteome</keyword>
<comment type="similarity">
    <text evidence="1">Belongs to the cytochrome P450 family.</text>
</comment>
<dbReference type="PANTHER" id="PTHR46300:SF4">
    <property type="entry name" value="CYTOCHROME P450 98A3"/>
    <property type="match status" value="1"/>
</dbReference>
<dbReference type="InterPro" id="IPR036396">
    <property type="entry name" value="Cyt_P450_sf"/>
</dbReference>
<proteinExistence type="inferred from homology"/>
<evidence type="ECO:0000256" key="2">
    <source>
        <dbReference type="ARBA" id="ARBA00022723"/>
    </source>
</evidence>
<sequence>MSQKKAYDELDEVIGHDRSPDWSDEACLPYIDPIIKETLRWRSVTIPGGIPHAPIQDDIYNGYRIPAGTNITANLWTIHRHSREFPDPDKFEPESGFLERYGIDLNDDKEDGGLVLVRPDLYVGLSCWMGDAKAVLEHLKQWYTPNHISPYVDKLIPEQQRG</sequence>
<dbReference type="AlphaFoldDB" id="A0AA38XUE9"/>
<dbReference type="InterPro" id="IPR050364">
    <property type="entry name" value="Cytochrome_P450_fung"/>
</dbReference>
<reference evidence="5" key="1">
    <citation type="submission" date="2022-10" db="EMBL/GenBank/DDBJ databases">
        <title>Culturing micro-colonial fungi from biological soil crusts in the Mojave desert and describing Neophaeococcomyces mojavensis, and introducing the new genera and species Taxawa tesnikishii.</title>
        <authorList>
            <person name="Kurbessoian T."/>
            <person name="Stajich J.E."/>
        </authorList>
    </citation>
    <scope>NUCLEOTIDE SEQUENCE</scope>
    <source>
        <strain evidence="5">TK_35</strain>
    </source>
</reference>
<gene>
    <name evidence="5" type="ORF">H2204_011300</name>
</gene>
<keyword evidence="4" id="KW-0408">Iron</keyword>
<keyword evidence="3" id="KW-0560">Oxidoreductase</keyword>
<evidence type="ECO:0008006" key="7">
    <source>
        <dbReference type="Google" id="ProtNLM"/>
    </source>
</evidence>